<dbReference type="InterPro" id="IPR012677">
    <property type="entry name" value="Nucleotide-bd_a/b_plait_sf"/>
</dbReference>
<feature type="region of interest" description="Disordered" evidence="20">
    <location>
        <begin position="938"/>
        <end position="959"/>
    </location>
</feature>
<organism evidence="23 24">
    <name type="scientific">Pythium insidiosum</name>
    <name type="common">Pythiosis disease agent</name>
    <dbReference type="NCBI Taxonomy" id="114742"/>
    <lineage>
        <taxon>Eukaryota</taxon>
        <taxon>Sar</taxon>
        <taxon>Stramenopiles</taxon>
        <taxon>Oomycota</taxon>
        <taxon>Peronosporomycetes</taxon>
        <taxon>Pythiales</taxon>
        <taxon>Pythiaceae</taxon>
        <taxon>Pythium</taxon>
    </lineage>
</organism>
<proteinExistence type="inferred from homology"/>
<feature type="domain" description="RRM" evidence="22">
    <location>
        <begin position="862"/>
        <end position="939"/>
    </location>
</feature>
<keyword evidence="13 21" id="KW-0472">Membrane</keyword>
<feature type="compositionally biased region" description="Acidic residues" evidence="20">
    <location>
        <begin position="633"/>
        <end position="651"/>
    </location>
</feature>
<dbReference type="Gene3D" id="3.30.70.330">
    <property type="match status" value="2"/>
</dbReference>
<evidence type="ECO:0000256" key="21">
    <source>
        <dbReference type="SAM" id="Phobius"/>
    </source>
</evidence>
<keyword evidence="14" id="KW-0594">Phospholipid biosynthesis</keyword>
<keyword evidence="7" id="KW-0444">Lipid biosynthesis</keyword>
<dbReference type="EMBL" id="JAKCXM010000022">
    <property type="protein sequence ID" value="KAJ0407350.1"/>
    <property type="molecule type" value="Genomic_DNA"/>
</dbReference>
<dbReference type="GO" id="GO:0003723">
    <property type="term" value="F:RNA binding"/>
    <property type="evidence" value="ECO:0007669"/>
    <property type="project" value="UniProtKB-UniRule"/>
</dbReference>
<comment type="subcellular location">
    <subcellularLocation>
        <location evidence="2">Membrane</location>
        <topology evidence="2">Multi-pass membrane protein</topology>
    </subcellularLocation>
</comment>
<sequence>MTSSPASTLRKRRSQPPPATARDAITTDESDAEATLSTAEDSAAAPPAKNPDTGFKKFMTRVVVGFAMIGLFGLIIYGGHLYAWLMVVVLQTLIFRELVNVRYKAAAEKKLPWFRSVQWLWFFVALFFNYGDSFGAFIETRKLRFVPPILVHYLRYHTWISFTMYAVLFVMSVLSLKKGYYKYQMGQYTWTIVTLGMIVFQMKYVLNNIFNGLFWFVLPASLVVCNDCFAFFCGKLAGRKFIKAPFLRLSPNKTWEGFIGAFVCTIVFAVFASAWLSKLIPEPLSCTPRDVFLPYSYKVPAVLAPYIGRAEFTFLPIQIHSIAFAIFASVVSPFGGFHASAIKRTYHIKDFDSVIPGHGGVMDRMDCQLITALFTSVYYVTFIRSPVPSVAAILHLIAKLSPEEQQELLQRLLITMSSSAAHPNASSTGRPTLRVKNLPGVLSDDAIASLLTRYGATQVRVLRRQRDAVRRGGGDTARAPLTAIAEFAAQRELQSARQKLSTVDLAGFRLAVDVLVADADDKPAPAAAPAPSAANAPANATAAMAPVPLAPHIGLHYAPSPLLHYKYPRATVPIVRNIANALLALPRFYTQVLHLMNKMNLPPPFEDDAIRGFFSPQSERQAKRPRPPTGSDEQQEEEDEEEEEEEEEEEAPAPLPAPSAASVEPAARPRKRRRPSKAPLASPSPVFQPSASSAPALAPRADRPGVLTTRELLAQRRAPSAGASSPRCRREEAPPTSSSPSRVVRVEPLPPSADERDVEYVMAYVLPPETPLAALHVDLSSGGVALVRYPTVEMARDAVETLQGVLLDDQPLRLSFHHEPPSASASVSFSFSAETLRHSRLPPDALAQDKAMRSYSRGAPSAALYVKNLPRSVQAPELLAICSALLPGTRAQIRHFADGRMKNQAFVELDSVDAAARLLHELHGVVVDHKPLVVSFRKPRATDQQEEDSQRPPPPQSLH</sequence>
<dbReference type="GO" id="GO:0005789">
    <property type="term" value="C:endoplasmic reticulum membrane"/>
    <property type="evidence" value="ECO:0007669"/>
    <property type="project" value="TreeGrafter"/>
</dbReference>
<dbReference type="CDD" id="cd00590">
    <property type="entry name" value="RRM_SF"/>
    <property type="match status" value="1"/>
</dbReference>
<evidence type="ECO:0000313" key="24">
    <source>
        <dbReference type="Proteomes" id="UP001209570"/>
    </source>
</evidence>
<dbReference type="InterPro" id="IPR016720">
    <property type="entry name" value="PC_Trfase_euk"/>
</dbReference>
<evidence type="ECO:0000256" key="10">
    <source>
        <dbReference type="ARBA" id="ARBA00022695"/>
    </source>
</evidence>
<evidence type="ECO:0000256" key="3">
    <source>
        <dbReference type="ARBA" id="ARBA00005119"/>
    </source>
</evidence>
<dbReference type="SUPFAM" id="SSF54928">
    <property type="entry name" value="RNA-binding domain, RBD"/>
    <property type="match status" value="1"/>
</dbReference>
<comment type="caution">
    <text evidence="23">The sequence shown here is derived from an EMBL/GenBank/DDBJ whole genome shotgun (WGS) entry which is preliminary data.</text>
</comment>
<dbReference type="Pfam" id="PF01148">
    <property type="entry name" value="CTP_transf_1"/>
    <property type="match status" value="1"/>
</dbReference>
<dbReference type="EC" id="2.7.7.41" evidence="6"/>
<evidence type="ECO:0000256" key="16">
    <source>
        <dbReference type="ARBA" id="ARBA00029893"/>
    </source>
</evidence>
<dbReference type="Proteomes" id="UP001209570">
    <property type="component" value="Unassembled WGS sequence"/>
</dbReference>
<dbReference type="PROSITE" id="PS50102">
    <property type="entry name" value="RRM"/>
    <property type="match status" value="1"/>
</dbReference>
<evidence type="ECO:0000256" key="11">
    <source>
        <dbReference type="ARBA" id="ARBA00022989"/>
    </source>
</evidence>
<keyword evidence="12" id="KW-0443">Lipid metabolism</keyword>
<evidence type="ECO:0000256" key="7">
    <source>
        <dbReference type="ARBA" id="ARBA00022516"/>
    </source>
</evidence>
<evidence type="ECO:0000256" key="13">
    <source>
        <dbReference type="ARBA" id="ARBA00023136"/>
    </source>
</evidence>
<evidence type="ECO:0000313" key="23">
    <source>
        <dbReference type="EMBL" id="KAJ0407350.1"/>
    </source>
</evidence>
<dbReference type="PANTHER" id="PTHR13773:SF8">
    <property type="entry name" value="PHOSPHATIDATE CYTIDYLYLTRANSFERASE, PHOTORECEPTOR-SPECIFIC"/>
    <property type="match status" value="1"/>
</dbReference>
<comment type="pathway">
    <text evidence="4">Lipid metabolism.</text>
</comment>
<keyword evidence="15" id="KW-1208">Phospholipid metabolism</keyword>
<feature type="compositionally biased region" description="Low complexity" evidence="20">
    <location>
        <begin position="734"/>
        <end position="747"/>
    </location>
</feature>
<evidence type="ECO:0000256" key="17">
    <source>
        <dbReference type="ARBA" id="ARBA00032396"/>
    </source>
</evidence>
<dbReference type="SMART" id="SM00360">
    <property type="entry name" value="RRM"/>
    <property type="match status" value="3"/>
</dbReference>
<evidence type="ECO:0000256" key="5">
    <source>
        <dbReference type="ARBA" id="ARBA00010185"/>
    </source>
</evidence>
<protein>
    <recommendedName>
        <fullName evidence="6">phosphatidate cytidylyltransferase</fullName>
        <ecNumber evidence="6">2.7.7.41</ecNumber>
    </recommendedName>
    <alternativeName>
        <fullName evidence="16">CDP-diacylglycerol synthase</fullName>
    </alternativeName>
    <alternativeName>
        <fullName evidence="17">CDP-diglyceride pyrophosphorylase</fullName>
    </alternativeName>
    <alternativeName>
        <fullName evidence="18">CDP-diglyceride synthase</fullName>
    </alternativeName>
</protein>
<evidence type="ECO:0000256" key="2">
    <source>
        <dbReference type="ARBA" id="ARBA00004141"/>
    </source>
</evidence>
<keyword evidence="19" id="KW-0694">RNA-binding</keyword>
<comment type="catalytic activity">
    <reaction evidence="1">
        <text>a 1,2-diacyl-sn-glycero-3-phosphate + CTP + H(+) = a CDP-1,2-diacyl-sn-glycerol + diphosphate</text>
        <dbReference type="Rhea" id="RHEA:16229"/>
        <dbReference type="ChEBI" id="CHEBI:15378"/>
        <dbReference type="ChEBI" id="CHEBI:33019"/>
        <dbReference type="ChEBI" id="CHEBI:37563"/>
        <dbReference type="ChEBI" id="CHEBI:58332"/>
        <dbReference type="ChEBI" id="CHEBI:58608"/>
        <dbReference type="EC" id="2.7.7.41"/>
    </reaction>
</comment>
<comment type="similarity">
    <text evidence="5">Belongs to the CDS family.</text>
</comment>
<reference evidence="23" key="1">
    <citation type="submission" date="2021-12" db="EMBL/GenBank/DDBJ databases">
        <title>Prjna785345.</title>
        <authorList>
            <person name="Rujirawat T."/>
            <person name="Krajaejun T."/>
        </authorList>
    </citation>
    <scope>NUCLEOTIDE SEQUENCE</scope>
    <source>
        <strain evidence="23">Pi057C3</strain>
    </source>
</reference>
<evidence type="ECO:0000256" key="15">
    <source>
        <dbReference type="ARBA" id="ARBA00023264"/>
    </source>
</evidence>
<feature type="transmembrane region" description="Helical" evidence="21">
    <location>
        <begin position="188"/>
        <end position="206"/>
    </location>
</feature>
<keyword evidence="24" id="KW-1185">Reference proteome</keyword>
<dbReference type="GO" id="GO:0004605">
    <property type="term" value="F:phosphatidate cytidylyltransferase activity"/>
    <property type="evidence" value="ECO:0007669"/>
    <property type="project" value="UniProtKB-EC"/>
</dbReference>
<dbReference type="InterPro" id="IPR000504">
    <property type="entry name" value="RRM_dom"/>
</dbReference>
<dbReference type="InterPro" id="IPR035979">
    <property type="entry name" value="RBD_domain_sf"/>
</dbReference>
<evidence type="ECO:0000256" key="14">
    <source>
        <dbReference type="ARBA" id="ARBA00023209"/>
    </source>
</evidence>
<evidence type="ECO:0000259" key="22">
    <source>
        <dbReference type="PROSITE" id="PS50102"/>
    </source>
</evidence>
<evidence type="ECO:0000256" key="18">
    <source>
        <dbReference type="ARBA" id="ARBA00033406"/>
    </source>
</evidence>
<accession>A0AAD5LNQ3</accession>
<evidence type="ECO:0000256" key="20">
    <source>
        <dbReference type="SAM" id="MobiDB-lite"/>
    </source>
</evidence>
<keyword evidence="8" id="KW-0808">Transferase</keyword>
<feature type="transmembrane region" description="Helical" evidence="21">
    <location>
        <begin position="212"/>
        <end position="234"/>
    </location>
</feature>
<feature type="region of interest" description="Disordered" evidence="20">
    <location>
        <begin position="1"/>
        <end position="48"/>
    </location>
</feature>
<evidence type="ECO:0000256" key="1">
    <source>
        <dbReference type="ARBA" id="ARBA00001698"/>
    </source>
</evidence>
<dbReference type="GO" id="GO:0008654">
    <property type="term" value="P:phospholipid biosynthetic process"/>
    <property type="evidence" value="ECO:0007669"/>
    <property type="project" value="UniProtKB-KW"/>
</dbReference>
<feature type="region of interest" description="Disordered" evidence="20">
    <location>
        <begin position="616"/>
        <end position="751"/>
    </location>
</feature>
<dbReference type="Pfam" id="PF00076">
    <property type="entry name" value="RRM_1"/>
    <property type="match status" value="1"/>
</dbReference>
<feature type="transmembrane region" description="Helical" evidence="21">
    <location>
        <begin position="158"/>
        <end position="176"/>
    </location>
</feature>
<feature type="transmembrane region" description="Helical" evidence="21">
    <location>
        <begin position="255"/>
        <end position="276"/>
    </location>
</feature>
<keyword evidence="9 21" id="KW-0812">Transmembrane</keyword>
<feature type="transmembrane region" description="Helical" evidence="21">
    <location>
        <begin position="119"/>
        <end position="138"/>
    </location>
</feature>
<evidence type="ECO:0000256" key="12">
    <source>
        <dbReference type="ARBA" id="ARBA00023098"/>
    </source>
</evidence>
<name>A0AAD5LNQ3_PYTIN</name>
<evidence type="ECO:0000256" key="9">
    <source>
        <dbReference type="ARBA" id="ARBA00022692"/>
    </source>
</evidence>
<gene>
    <name evidence="23" type="ORF">P43SY_004778</name>
</gene>
<feature type="compositionally biased region" description="Low complexity" evidence="20">
    <location>
        <begin position="689"/>
        <end position="699"/>
    </location>
</feature>
<evidence type="ECO:0000256" key="4">
    <source>
        <dbReference type="ARBA" id="ARBA00005189"/>
    </source>
</evidence>
<keyword evidence="10" id="KW-0548">Nucleotidyltransferase</keyword>
<feature type="transmembrane region" description="Helical" evidence="21">
    <location>
        <begin position="58"/>
        <end position="76"/>
    </location>
</feature>
<evidence type="ECO:0000256" key="6">
    <source>
        <dbReference type="ARBA" id="ARBA00012487"/>
    </source>
</evidence>
<dbReference type="PANTHER" id="PTHR13773">
    <property type="entry name" value="PHOSPHATIDATE CYTIDYLYLTRANSFERASE"/>
    <property type="match status" value="1"/>
</dbReference>
<comment type="pathway">
    <text evidence="3">Phospholipid metabolism; CDP-diacylglycerol biosynthesis; CDP-diacylglycerol from sn-glycerol 3-phosphate: step 3/3.</text>
</comment>
<evidence type="ECO:0000256" key="19">
    <source>
        <dbReference type="PROSITE-ProRule" id="PRU00176"/>
    </source>
</evidence>
<evidence type="ECO:0000256" key="8">
    <source>
        <dbReference type="ARBA" id="ARBA00022679"/>
    </source>
</evidence>
<keyword evidence="11 21" id="KW-1133">Transmembrane helix</keyword>
<dbReference type="AlphaFoldDB" id="A0AAD5LNQ3"/>